<feature type="compositionally biased region" description="Low complexity" evidence="1">
    <location>
        <begin position="8"/>
        <end position="25"/>
    </location>
</feature>
<sequence>MYPSGGWTPAASTSPARSASHSRQSSGGGSARSGGAGSGGSRSGSGSDRDWLQNQAGWQNLANLQLSDPDSAQGSGRTSPARSSSAGSTPPRRKSWERKTPSPSTGGATPYFGGRTPQSSPEQEAGPSRGAQKKKGAFSKMKGLFGKGKKH</sequence>
<name>A0A316UJU9_9BASI</name>
<reference evidence="2 3" key="1">
    <citation type="journal article" date="2018" name="Mol. Biol. Evol.">
        <title>Broad Genomic Sampling Reveals a Smut Pathogenic Ancestry of the Fungal Clade Ustilaginomycotina.</title>
        <authorList>
            <person name="Kijpornyongpan T."/>
            <person name="Mondo S.J."/>
            <person name="Barry K."/>
            <person name="Sandor L."/>
            <person name="Lee J."/>
            <person name="Lipzen A."/>
            <person name="Pangilinan J."/>
            <person name="LaButti K."/>
            <person name="Hainaut M."/>
            <person name="Henrissat B."/>
            <person name="Grigoriev I.V."/>
            <person name="Spatafora J.W."/>
            <person name="Aime M.C."/>
        </authorList>
    </citation>
    <scope>NUCLEOTIDE SEQUENCE [LARGE SCALE GENOMIC DNA]</scope>
    <source>
        <strain evidence="2 3">MCA 4718</strain>
    </source>
</reference>
<dbReference type="Proteomes" id="UP000245942">
    <property type="component" value="Unassembled WGS sequence"/>
</dbReference>
<proteinExistence type="predicted"/>
<protein>
    <submittedName>
        <fullName evidence="2">Uncharacterized protein</fullName>
    </submittedName>
</protein>
<feature type="compositionally biased region" description="Polar residues" evidence="1">
    <location>
        <begin position="52"/>
        <end position="88"/>
    </location>
</feature>
<evidence type="ECO:0000256" key="1">
    <source>
        <dbReference type="SAM" id="MobiDB-lite"/>
    </source>
</evidence>
<dbReference type="AlphaFoldDB" id="A0A316UJU9"/>
<organism evidence="2 3">
    <name type="scientific">Pseudomicrostroma glucosiphilum</name>
    <dbReference type="NCBI Taxonomy" id="1684307"/>
    <lineage>
        <taxon>Eukaryota</taxon>
        <taxon>Fungi</taxon>
        <taxon>Dikarya</taxon>
        <taxon>Basidiomycota</taxon>
        <taxon>Ustilaginomycotina</taxon>
        <taxon>Exobasidiomycetes</taxon>
        <taxon>Microstromatales</taxon>
        <taxon>Microstromatales incertae sedis</taxon>
        <taxon>Pseudomicrostroma</taxon>
    </lineage>
</organism>
<accession>A0A316UJU9</accession>
<feature type="region of interest" description="Disordered" evidence="1">
    <location>
        <begin position="1"/>
        <end position="151"/>
    </location>
</feature>
<evidence type="ECO:0000313" key="2">
    <source>
        <dbReference type="EMBL" id="PWN23495.1"/>
    </source>
</evidence>
<dbReference type="EMBL" id="KZ819321">
    <property type="protein sequence ID" value="PWN23495.1"/>
    <property type="molecule type" value="Genomic_DNA"/>
</dbReference>
<keyword evidence="3" id="KW-1185">Reference proteome</keyword>
<evidence type="ECO:0000313" key="3">
    <source>
        <dbReference type="Proteomes" id="UP000245942"/>
    </source>
</evidence>
<feature type="compositionally biased region" description="Gly residues" evidence="1">
    <location>
        <begin position="26"/>
        <end position="43"/>
    </location>
</feature>
<gene>
    <name evidence="2" type="ORF">BCV69DRAFT_279431</name>
</gene>
<dbReference type="GeneID" id="37012984"/>
<dbReference type="RefSeq" id="XP_025350655.1">
    <property type="nucleotide sequence ID" value="XM_025491250.1"/>
</dbReference>